<evidence type="ECO:0000256" key="13">
    <source>
        <dbReference type="ARBA" id="ARBA00064647"/>
    </source>
</evidence>
<dbReference type="InterPro" id="IPR001421">
    <property type="entry name" value="ATP8_metazoa"/>
</dbReference>
<reference evidence="15" key="1">
    <citation type="submission" date="2015-05" db="EMBL/GenBank/DDBJ databases">
        <title>The complete mitochondrial genome of Sillago sinica (Perciformes: Sillaginidae).</title>
        <authorList>
            <person name="Cai S."/>
            <person name="Xiao J."/>
            <person name="Song N."/>
            <person name="Gao T."/>
        </authorList>
    </citation>
    <scope>NUCLEOTIDE SEQUENCE</scope>
</reference>
<comment type="subunit">
    <text evidence="13">Component of the ATP synthase complex composed at least of ATP5F1A/subunit alpha, ATP5F1B/subunit beta, ATP5MC1/subunit c (homooctomer), MT-ATP6/subunit a, MT-ATP8/subunit 8, ATP5ME/subunit e, ATP5MF/subunit f, ATP5MG/subunit g, ATP5MK/subunit k, ATP5MJ/subunit j, ATP5F1C/subunit gamma, ATP5F1D/subunit delta, ATP5F1E/subunit epsilon, ATP5PF/subunit F6, ATP5PB/subunit b, ATP5PD/subunit d, ATP5PO/subunit OSCP. ATP synthase complex consists of a soluble F(1) head domain (subunits alpha(3) and beta(3)) - the catalytic core - and a membrane F(0) domain - the membrane proton channel (subunits c, a, 8, e, f, g, k and j). These two domains are linked by a central stalk (subunits gamma, delta, and epsilon) rotating inside the F1 region and a stationary peripheral stalk (subunits F6, b, d, and OSCP).</text>
</comment>
<keyword evidence="9 14" id="KW-0496">Mitochondrion</keyword>
<dbReference type="PANTHER" id="PTHR39937:SF1">
    <property type="entry name" value="ATP SYNTHASE PROTEIN 8"/>
    <property type="match status" value="1"/>
</dbReference>
<accession>A0A172DDH6</accession>
<evidence type="ECO:0000256" key="4">
    <source>
        <dbReference type="ARBA" id="ARBA00022547"/>
    </source>
</evidence>
<keyword evidence="3 14" id="KW-0813">Transport</keyword>
<name>A0A172DDH6_9TELE</name>
<dbReference type="GO" id="GO:0015078">
    <property type="term" value="F:proton transmembrane transporter activity"/>
    <property type="evidence" value="ECO:0007669"/>
    <property type="project" value="InterPro"/>
</dbReference>
<organism evidence="15">
    <name type="scientific">Sillago sinica</name>
    <dbReference type="NCBI Taxonomy" id="907714"/>
    <lineage>
        <taxon>Eukaryota</taxon>
        <taxon>Metazoa</taxon>
        <taxon>Chordata</taxon>
        <taxon>Craniata</taxon>
        <taxon>Vertebrata</taxon>
        <taxon>Euteleostomi</taxon>
        <taxon>Actinopterygii</taxon>
        <taxon>Neopterygii</taxon>
        <taxon>Teleostei</taxon>
        <taxon>Neoteleostei</taxon>
        <taxon>Acanthomorphata</taxon>
        <taxon>Eupercaria</taxon>
        <taxon>Sillaginidae</taxon>
        <taxon>Sillago</taxon>
    </lineage>
</organism>
<dbReference type="PANTHER" id="PTHR39937">
    <property type="entry name" value="ATP SYNTHASE PROTEIN 8"/>
    <property type="match status" value="1"/>
</dbReference>
<geneLocation type="mitochondrion" evidence="15"/>
<evidence type="ECO:0000256" key="5">
    <source>
        <dbReference type="ARBA" id="ARBA00022692"/>
    </source>
</evidence>
<dbReference type="GO" id="GO:0045259">
    <property type="term" value="C:proton-transporting ATP synthase complex"/>
    <property type="evidence" value="ECO:0007669"/>
    <property type="project" value="UniProtKB-KW"/>
</dbReference>
<evidence type="ECO:0000256" key="8">
    <source>
        <dbReference type="ARBA" id="ARBA00023065"/>
    </source>
</evidence>
<comment type="function">
    <text evidence="12">Subunit 8, of the mitochondrial membrane ATP synthase complex (F(1)F(0) ATP synthase or Complex V) that produces ATP from ADP in the presence of a proton gradient across the membrane which is generated by electron transport complexes of the respiratory chain. ATP synthase complex consist of a soluble F(1) head domain - the catalytic core - and a membrane F(1) domain - the membrane proton channel. These two domains are linked by a central stalk rotating inside the F(1) region and a stationary peripheral stalk. During catalysis, ATP synthesis in the catalytic domain of F(1) is coupled via a rotary mechanism of the central stalk subunits to proton translocation. In vivo, can only synthesize ATP although its ATP hydrolase activity can be activated artificially in vitro. Part of the complex F(0) domain.</text>
</comment>
<dbReference type="Pfam" id="PF00895">
    <property type="entry name" value="ATP-synt_8"/>
    <property type="match status" value="1"/>
</dbReference>
<evidence type="ECO:0000256" key="12">
    <source>
        <dbReference type="ARBA" id="ARBA00053067"/>
    </source>
</evidence>
<comment type="subcellular location">
    <subcellularLocation>
        <location evidence="1 14">Mitochondrion membrane</location>
        <topology evidence="1 14">Single-pass membrane protein</topology>
    </subcellularLocation>
</comment>
<keyword evidence="4 14" id="KW-0138">CF(0)</keyword>
<comment type="similarity">
    <text evidence="2 14">Belongs to the ATPase protein 8 family.</text>
</comment>
<evidence type="ECO:0000313" key="15">
    <source>
        <dbReference type="EMBL" id="ALI30772.1"/>
    </source>
</evidence>
<evidence type="ECO:0000256" key="11">
    <source>
        <dbReference type="ARBA" id="ARBA00023310"/>
    </source>
</evidence>
<evidence type="ECO:0000256" key="6">
    <source>
        <dbReference type="ARBA" id="ARBA00022781"/>
    </source>
</evidence>
<dbReference type="EMBL" id="KR363151">
    <property type="protein sequence ID" value="ALI30772.1"/>
    <property type="molecule type" value="Genomic_DNA"/>
</dbReference>
<keyword evidence="10" id="KW-0472">Membrane</keyword>
<dbReference type="CTD" id="4509"/>
<dbReference type="AlphaFoldDB" id="A0A172DDH6"/>
<keyword evidence="11" id="KW-0066">ATP synthesis</keyword>
<dbReference type="GO" id="GO:0015986">
    <property type="term" value="P:proton motive force-driven ATP synthesis"/>
    <property type="evidence" value="ECO:0007669"/>
    <property type="project" value="InterPro"/>
</dbReference>
<sequence>MPQLNPDPWFNILVFSWAIFLIFLPTKVMSHTFPNAPSQQKLEKAGTAPWTWPWH</sequence>
<evidence type="ECO:0000256" key="1">
    <source>
        <dbReference type="ARBA" id="ARBA00004304"/>
    </source>
</evidence>
<evidence type="ECO:0000256" key="2">
    <source>
        <dbReference type="ARBA" id="ARBA00008892"/>
    </source>
</evidence>
<protein>
    <recommendedName>
        <fullName evidence="14">ATP synthase complex subunit 8</fullName>
    </recommendedName>
</protein>
<gene>
    <name evidence="15" type="primary">ATP8</name>
</gene>
<proteinExistence type="inferred from homology"/>
<dbReference type="GeneID" id="27986104"/>
<dbReference type="RefSeq" id="YP_009259110.1">
    <property type="nucleotide sequence ID" value="NC_030373.1"/>
</dbReference>
<dbReference type="GO" id="GO:0031966">
    <property type="term" value="C:mitochondrial membrane"/>
    <property type="evidence" value="ECO:0007669"/>
    <property type="project" value="UniProtKB-SubCell"/>
</dbReference>
<evidence type="ECO:0000256" key="10">
    <source>
        <dbReference type="ARBA" id="ARBA00023136"/>
    </source>
</evidence>
<evidence type="ECO:0000256" key="7">
    <source>
        <dbReference type="ARBA" id="ARBA00022989"/>
    </source>
</evidence>
<keyword evidence="7" id="KW-1133">Transmembrane helix</keyword>
<keyword evidence="8 14" id="KW-0406">Ion transport</keyword>
<dbReference type="InterPro" id="IPR050635">
    <property type="entry name" value="ATPase_protein_8"/>
</dbReference>
<keyword evidence="6 14" id="KW-0375">Hydrogen ion transport</keyword>
<keyword evidence="5 14" id="KW-0812">Transmembrane</keyword>
<evidence type="ECO:0000256" key="9">
    <source>
        <dbReference type="ARBA" id="ARBA00023128"/>
    </source>
</evidence>
<evidence type="ECO:0000256" key="3">
    <source>
        <dbReference type="ARBA" id="ARBA00022448"/>
    </source>
</evidence>
<evidence type="ECO:0000256" key="14">
    <source>
        <dbReference type="RuleBase" id="RU003661"/>
    </source>
</evidence>